<dbReference type="InterPro" id="IPR009051">
    <property type="entry name" value="Helical_ferredxn"/>
</dbReference>
<sequence length="318" mass="36207">MSAKIDAIRQIARRLLADGAVDMVIGFQRGTLPMMNEPCFIRKAEETDRLVWDSHCGINLANYVTDRKERVAVVAKGCDSRNLVNHIIENKIKREKLVVIGVCCDGMLDKRLIASRSREEAGAEVDAVDEADGQVTVKAGVLMWQAPREELLQDNCKRCRHRNPVLYDELVGEPVVERTEDDYEDVKRVEAMSSDEKWAHFEDMLSTCIRCYACRNACPLCYCPTCFVDESRPQWVGKSQDPIDIRTFHFLRAYHCAGRCTDCGSCERACPMGIPVRQFTRKLNKDCEELYGWQAGLSLDQRPALDTYSPNDPNDFIR</sequence>
<dbReference type="InterPro" id="IPR017896">
    <property type="entry name" value="4Fe4S_Fe-S-bd"/>
</dbReference>
<comment type="caution">
    <text evidence="5">The sequence shown here is derived from an EMBL/GenBank/DDBJ whole genome shotgun (WGS) entry which is preliminary data.</text>
</comment>
<proteinExistence type="predicted"/>
<dbReference type="SUPFAM" id="SSF46548">
    <property type="entry name" value="alpha-helical ferredoxin"/>
    <property type="match status" value="1"/>
</dbReference>
<dbReference type="GO" id="GO:0046872">
    <property type="term" value="F:metal ion binding"/>
    <property type="evidence" value="ECO:0007669"/>
    <property type="project" value="UniProtKB-KW"/>
</dbReference>
<protein>
    <submittedName>
        <fullName evidence="5">4Fe-4S ferredoxin</fullName>
    </submittedName>
</protein>
<reference evidence="5" key="1">
    <citation type="journal article" date="2020" name="mSystems">
        <title>Genome- and Community-Level Interaction Insights into Carbon Utilization and Element Cycling Functions of Hydrothermarchaeota in Hydrothermal Sediment.</title>
        <authorList>
            <person name="Zhou Z."/>
            <person name="Liu Y."/>
            <person name="Xu W."/>
            <person name="Pan J."/>
            <person name="Luo Z.H."/>
            <person name="Li M."/>
        </authorList>
    </citation>
    <scope>NUCLEOTIDE SEQUENCE [LARGE SCALE GENOMIC DNA]</scope>
    <source>
        <strain evidence="5">SpSt-477</strain>
    </source>
</reference>
<dbReference type="Gene3D" id="1.10.1060.10">
    <property type="entry name" value="Alpha-helical ferredoxin"/>
    <property type="match status" value="1"/>
</dbReference>
<dbReference type="GO" id="GO:0051536">
    <property type="term" value="F:iron-sulfur cluster binding"/>
    <property type="evidence" value="ECO:0007669"/>
    <property type="project" value="UniProtKB-KW"/>
</dbReference>
<evidence type="ECO:0000256" key="3">
    <source>
        <dbReference type="ARBA" id="ARBA00023014"/>
    </source>
</evidence>
<feature type="domain" description="4Fe-4S ferredoxin-type" evidence="4">
    <location>
        <begin position="251"/>
        <end position="280"/>
    </location>
</feature>
<organism evidence="5">
    <name type="scientific">Desulfatirhabdium butyrativorans</name>
    <dbReference type="NCBI Taxonomy" id="340467"/>
    <lineage>
        <taxon>Bacteria</taxon>
        <taxon>Pseudomonadati</taxon>
        <taxon>Thermodesulfobacteriota</taxon>
        <taxon>Desulfobacteria</taxon>
        <taxon>Desulfobacterales</taxon>
        <taxon>Desulfatirhabdiaceae</taxon>
        <taxon>Desulfatirhabdium</taxon>
    </lineage>
</organism>
<keyword evidence="2" id="KW-0408">Iron</keyword>
<gene>
    <name evidence="5" type="ORF">ENS29_04175</name>
</gene>
<dbReference type="Pfam" id="PF13183">
    <property type="entry name" value="Fer4_8"/>
    <property type="match status" value="1"/>
</dbReference>
<evidence type="ECO:0000313" key="5">
    <source>
        <dbReference type="EMBL" id="HGU32035.1"/>
    </source>
</evidence>
<accession>A0A7C4RMK4</accession>
<dbReference type="AlphaFoldDB" id="A0A7C4RMK4"/>
<keyword evidence="3" id="KW-0411">Iron-sulfur</keyword>
<dbReference type="EMBL" id="DSUH01000092">
    <property type="protein sequence ID" value="HGU32035.1"/>
    <property type="molecule type" value="Genomic_DNA"/>
</dbReference>
<keyword evidence="1" id="KW-0479">Metal-binding</keyword>
<evidence type="ECO:0000256" key="2">
    <source>
        <dbReference type="ARBA" id="ARBA00023004"/>
    </source>
</evidence>
<evidence type="ECO:0000259" key="4">
    <source>
        <dbReference type="PROSITE" id="PS51379"/>
    </source>
</evidence>
<dbReference type="PROSITE" id="PS00198">
    <property type="entry name" value="4FE4S_FER_1"/>
    <property type="match status" value="1"/>
</dbReference>
<name>A0A7C4RMK4_9BACT</name>
<evidence type="ECO:0000256" key="1">
    <source>
        <dbReference type="ARBA" id="ARBA00022723"/>
    </source>
</evidence>
<dbReference type="PROSITE" id="PS51379">
    <property type="entry name" value="4FE4S_FER_2"/>
    <property type="match status" value="1"/>
</dbReference>
<dbReference type="InterPro" id="IPR017900">
    <property type="entry name" value="4Fe4S_Fe_S_CS"/>
</dbReference>